<dbReference type="AlphaFoldDB" id="A6I4J7"/>
<accession>A6I4J7</accession>
<proteinExistence type="predicted"/>
<evidence type="ECO:0000313" key="2">
    <source>
        <dbReference type="Proteomes" id="UP000234681"/>
    </source>
</evidence>
<protein>
    <submittedName>
        <fullName evidence="1">RCG44369</fullName>
    </submittedName>
</protein>
<dbReference type="Proteomes" id="UP000234681">
    <property type="component" value="Chromosome 2"/>
</dbReference>
<dbReference type="EMBL" id="CH473955">
    <property type="protein sequence ID" value="EDM09955.1"/>
    <property type="molecule type" value="Genomic_DNA"/>
</dbReference>
<organism evidence="1 2">
    <name type="scientific">Rattus norvegicus</name>
    <name type="common">Rat</name>
    <dbReference type="NCBI Taxonomy" id="10116"/>
    <lineage>
        <taxon>Eukaryota</taxon>
        <taxon>Metazoa</taxon>
        <taxon>Chordata</taxon>
        <taxon>Craniata</taxon>
        <taxon>Vertebrata</taxon>
        <taxon>Euteleostomi</taxon>
        <taxon>Mammalia</taxon>
        <taxon>Eutheria</taxon>
        <taxon>Euarchontoglires</taxon>
        <taxon>Glires</taxon>
        <taxon>Rodentia</taxon>
        <taxon>Myomorpha</taxon>
        <taxon>Muroidea</taxon>
        <taxon>Muridae</taxon>
        <taxon>Murinae</taxon>
        <taxon>Rattus</taxon>
    </lineage>
</organism>
<name>A6I4J7_RAT</name>
<sequence>MERTGDIIIPQQSAGTFEKLQMDSSLPVAHRTEMS</sequence>
<gene>
    <name evidence="1" type="ORF">rCG_44369</name>
</gene>
<reference evidence="2" key="1">
    <citation type="submission" date="2005-09" db="EMBL/GenBank/DDBJ databases">
        <authorList>
            <person name="Mural R.J."/>
            <person name="Li P.W."/>
            <person name="Adams M.D."/>
            <person name="Amanatides P.G."/>
            <person name="Baden-Tillson H."/>
            <person name="Barnstead M."/>
            <person name="Chin S.H."/>
            <person name="Dew I."/>
            <person name="Evans C.A."/>
            <person name="Ferriera S."/>
            <person name="Flanigan M."/>
            <person name="Fosler C."/>
            <person name="Glodek A."/>
            <person name="Gu Z."/>
            <person name="Holt R.A."/>
            <person name="Jennings D."/>
            <person name="Kraft C.L."/>
            <person name="Lu F."/>
            <person name="Nguyen T."/>
            <person name="Nusskern D.R."/>
            <person name="Pfannkoch C.M."/>
            <person name="Sitter C."/>
            <person name="Sutton G.G."/>
            <person name="Venter J.C."/>
            <person name="Wang Z."/>
            <person name="Woodage T."/>
            <person name="Zheng X.H."/>
            <person name="Zhong F."/>
        </authorList>
    </citation>
    <scope>NUCLEOTIDE SEQUENCE [LARGE SCALE GENOMIC DNA]</scope>
    <source>
        <strain>BN</strain>
        <strain evidence="2">Sprague-Dawley</strain>
    </source>
</reference>
<evidence type="ECO:0000313" key="1">
    <source>
        <dbReference type="EMBL" id="EDM09955.1"/>
    </source>
</evidence>